<accession>A0A6V8LW53</accession>
<feature type="transmembrane region" description="Helical" evidence="5">
    <location>
        <begin position="72"/>
        <end position="93"/>
    </location>
</feature>
<gene>
    <name evidence="7" type="ORF">NNJEOMEG_00320</name>
</gene>
<sequence length="142" mass="14823">MMRALYFLARLAFGAVFVYAGAEKMADPATFADVIFNYRMLPGQLVYPVALFLPALEVVCGLALWTGCMARAAAGILNLLMAAFMLGLGQAMLRGLDVTCGCFGGAGQAVTGETLLRDAAILAVGLLAQWGAVVQARDDAGV</sequence>
<evidence type="ECO:0000313" key="7">
    <source>
        <dbReference type="EMBL" id="GFK92495.1"/>
    </source>
</evidence>
<dbReference type="Proteomes" id="UP000494245">
    <property type="component" value="Unassembled WGS sequence"/>
</dbReference>
<evidence type="ECO:0000256" key="3">
    <source>
        <dbReference type="ARBA" id="ARBA00022989"/>
    </source>
</evidence>
<protein>
    <recommendedName>
        <fullName evidence="6">Methylamine utilisation protein MauE domain-containing protein</fullName>
    </recommendedName>
</protein>
<evidence type="ECO:0000256" key="1">
    <source>
        <dbReference type="ARBA" id="ARBA00004141"/>
    </source>
</evidence>
<evidence type="ECO:0000256" key="5">
    <source>
        <dbReference type="SAM" id="Phobius"/>
    </source>
</evidence>
<keyword evidence="8" id="KW-1185">Reference proteome</keyword>
<reference evidence="7 8" key="2">
    <citation type="submission" date="2020-05" db="EMBL/GenBank/DDBJ databases">
        <title>Draft genome sequence of Desulfovibrio sp. strainFSS-1.</title>
        <authorList>
            <person name="Shimoshige H."/>
            <person name="Kobayashi H."/>
            <person name="Maekawa T."/>
        </authorList>
    </citation>
    <scope>NUCLEOTIDE SEQUENCE [LARGE SCALE GENOMIC DNA]</scope>
    <source>
        <strain evidence="7 8">SIID29052-01</strain>
    </source>
</reference>
<dbReference type="AlphaFoldDB" id="A0A6V8LW53"/>
<evidence type="ECO:0000256" key="4">
    <source>
        <dbReference type="ARBA" id="ARBA00023136"/>
    </source>
</evidence>
<reference evidence="7 8" key="1">
    <citation type="submission" date="2020-04" db="EMBL/GenBank/DDBJ databases">
        <authorList>
            <consortium name="Desulfovibrio sp. FSS-1 genome sequencing consortium"/>
            <person name="Shimoshige H."/>
            <person name="Kobayashi H."/>
            <person name="Maekawa T."/>
        </authorList>
    </citation>
    <scope>NUCLEOTIDE SEQUENCE [LARGE SCALE GENOMIC DNA]</scope>
    <source>
        <strain evidence="7 8">SIID29052-01</strain>
    </source>
</reference>
<evidence type="ECO:0000259" key="6">
    <source>
        <dbReference type="Pfam" id="PF07291"/>
    </source>
</evidence>
<dbReference type="EMBL" id="BLTE01000001">
    <property type="protein sequence ID" value="GFK92495.1"/>
    <property type="molecule type" value="Genomic_DNA"/>
</dbReference>
<evidence type="ECO:0000256" key="2">
    <source>
        <dbReference type="ARBA" id="ARBA00022692"/>
    </source>
</evidence>
<proteinExistence type="predicted"/>
<feature type="domain" description="Methylamine utilisation protein MauE" evidence="6">
    <location>
        <begin position="2"/>
        <end position="130"/>
    </location>
</feature>
<name>A0A6V8LW53_9BACT</name>
<dbReference type="Pfam" id="PF07291">
    <property type="entry name" value="MauE"/>
    <property type="match status" value="1"/>
</dbReference>
<keyword evidence="3 5" id="KW-1133">Transmembrane helix</keyword>
<keyword evidence="2 5" id="KW-0812">Transmembrane</keyword>
<organism evidence="7 8">
    <name type="scientific">Fundidesulfovibrio magnetotacticus</name>
    <dbReference type="NCBI Taxonomy" id="2730080"/>
    <lineage>
        <taxon>Bacteria</taxon>
        <taxon>Pseudomonadati</taxon>
        <taxon>Thermodesulfobacteriota</taxon>
        <taxon>Desulfovibrionia</taxon>
        <taxon>Desulfovibrionales</taxon>
        <taxon>Desulfovibrionaceae</taxon>
        <taxon>Fundidesulfovibrio</taxon>
    </lineage>
</organism>
<keyword evidence="4 5" id="KW-0472">Membrane</keyword>
<dbReference type="InterPro" id="IPR009908">
    <property type="entry name" value="Methylamine_util_MauE"/>
</dbReference>
<dbReference type="GO" id="GO:0030416">
    <property type="term" value="P:methylamine metabolic process"/>
    <property type="evidence" value="ECO:0007669"/>
    <property type="project" value="InterPro"/>
</dbReference>
<feature type="transmembrane region" description="Helical" evidence="5">
    <location>
        <begin position="44"/>
        <end position="65"/>
    </location>
</feature>
<dbReference type="GO" id="GO:0016020">
    <property type="term" value="C:membrane"/>
    <property type="evidence" value="ECO:0007669"/>
    <property type="project" value="UniProtKB-SubCell"/>
</dbReference>
<dbReference type="UniPathway" id="UPA00895"/>
<comment type="caution">
    <text evidence="7">The sequence shown here is derived from an EMBL/GenBank/DDBJ whole genome shotgun (WGS) entry which is preliminary data.</text>
</comment>
<dbReference type="RefSeq" id="WP_173080623.1">
    <property type="nucleotide sequence ID" value="NZ_BLTE01000001.1"/>
</dbReference>
<comment type="subcellular location">
    <subcellularLocation>
        <location evidence="1">Membrane</location>
        <topology evidence="1">Multi-pass membrane protein</topology>
    </subcellularLocation>
</comment>
<evidence type="ECO:0000313" key="8">
    <source>
        <dbReference type="Proteomes" id="UP000494245"/>
    </source>
</evidence>